<dbReference type="Gene3D" id="2.60.120.330">
    <property type="entry name" value="B-lactam Antibiotic, Isopenicillin N Synthase, Chain"/>
    <property type="match status" value="1"/>
</dbReference>
<evidence type="ECO:0000313" key="4">
    <source>
        <dbReference type="Proteomes" id="UP001153069"/>
    </source>
</evidence>
<dbReference type="PANTHER" id="PTHR47990">
    <property type="entry name" value="2-OXOGLUTARATE (2OG) AND FE(II)-DEPENDENT OXYGENASE SUPERFAMILY PROTEIN-RELATED"/>
    <property type="match status" value="1"/>
</dbReference>
<name>A0A9N8HJK9_9STRA</name>
<dbReference type="InterPro" id="IPR050231">
    <property type="entry name" value="Iron_ascorbate_oxido_reductase"/>
</dbReference>
<dbReference type="SUPFAM" id="SSF51197">
    <property type="entry name" value="Clavaminate synthase-like"/>
    <property type="match status" value="1"/>
</dbReference>
<proteinExistence type="predicted"/>
<protein>
    <recommendedName>
        <fullName evidence="5">Fe2OG dioxygenase domain-containing protein</fullName>
    </recommendedName>
</protein>
<accession>A0A9N8HJK9</accession>
<comment type="caution">
    <text evidence="3">The sequence shown here is derived from an EMBL/GenBank/DDBJ whole genome shotgun (WGS) entry which is preliminary data.</text>
</comment>
<feature type="domain" description="Isopenicillin N synthase-like Fe(2+) 2OG dioxygenase" evidence="1">
    <location>
        <begin position="540"/>
        <end position="626"/>
    </location>
</feature>
<dbReference type="Pfam" id="PF14226">
    <property type="entry name" value="DIOX_N"/>
    <property type="match status" value="1"/>
</dbReference>
<dbReference type="EMBL" id="CAICTM010000556">
    <property type="protein sequence ID" value="CAB9512848.1"/>
    <property type="molecule type" value="Genomic_DNA"/>
</dbReference>
<evidence type="ECO:0000259" key="1">
    <source>
        <dbReference type="Pfam" id="PF03171"/>
    </source>
</evidence>
<gene>
    <name evidence="3" type="ORF">SEMRO_557_G166220.1</name>
</gene>
<dbReference type="InterPro" id="IPR044861">
    <property type="entry name" value="IPNS-like_FE2OG_OXY"/>
</dbReference>
<feature type="domain" description="Non-haem dioxygenase N-terminal" evidence="2">
    <location>
        <begin position="317"/>
        <end position="451"/>
    </location>
</feature>
<dbReference type="InterPro" id="IPR026992">
    <property type="entry name" value="DIOX_N"/>
</dbReference>
<reference evidence="3" key="1">
    <citation type="submission" date="2020-06" db="EMBL/GenBank/DDBJ databases">
        <authorList>
            <consortium name="Plant Systems Biology data submission"/>
        </authorList>
    </citation>
    <scope>NUCLEOTIDE SEQUENCE</scope>
    <source>
        <strain evidence="3">D6</strain>
    </source>
</reference>
<dbReference type="AlphaFoldDB" id="A0A9N8HJK9"/>
<keyword evidence="4" id="KW-1185">Reference proteome</keyword>
<organism evidence="3 4">
    <name type="scientific">Seminavis robusta</name>
    <dbReference type="NCBI Taxonomy" id="568900"/>
    <lineage>
        <taxon>Eukaryota</taxon>
        <taxon>Sar</taxon>
        <taxon>Stramenopiles</taxon>
        <taxon>Ochrophyta</taxon>
        <taxon>Bacillariophyta</taxon>
        <taxon>Bacillariophyceae</taxon>
        <taxon>Bacillariophycidae</taxon>
        <taxon>Naviculales</taxon>
        <taxon>Naviculaceae</taxon>
        <taxon>Seminavis</taxon>
    </lineage>
</organism>
<sequence>MATNNSNNNNNDKPIIRHRQVVSRRRRDGLIRYASDTTSQNGEDGIIARIFDCLPPSSCRYCVDIGAWDGKHLSNTYSLLVTNGNTSSNTKWKGLLVEADPHKFQDLSALHTPRGNICIQAAISTTPKSPHRLEKLLHEHSPDFPLDFDFLCIDIDGSDYWVLDGLFRNSPFRPKLICIEFNPTMPQDLIYIPPRNDSIRHGASIAALVELAQEFHYVLVETTLFNAFFVPQTLFQQYLVDEVPDDRSIEALQQVTMGTSLYQLYDGTLKVWGCKKLLWHRMAMDETKLQMLPPAQRQFPFAPSSAADSTFQDAAVVDMSAILGPTQQQTTTYQQQQCADELLQRLAADGFALVRGTGLSRHVCHEALQITKAFLTDADETVRRSCLTKDRARRGYSPMCTENFASLIGTHGPNDLVRKFRMGPPTTTQDITNNNNGTNSNSLLQPNIWPTDETWDAQLAAAFQTTMEDYYQSACEVANAIVAAIADAMQRQHPELSLDVLLLPDKHNSAAHTSILTLLGYTVGTRHKPGKKNSSKSPLVASHTDVGVITMLLFDGPGCAKLQRSDGSGGWVDVQLPSVVPEDPILVINIGDCLSELTHHVLPSTLHRVVADTKCKDPRHCLALFMGLDPAASLTIQGETIFYEDWRKRRIARSQQVLKEASNKE</sequence>
<evidence type="ECO:0008006" key="5">
    <source>
        <dbReference type="Google" id="ProtNLM"/>
    </source>
</evidence>
<evidence type="ECO:0000313" key="3">
    <source>
        <dbReference type="EMBL" id="CAB9512848.1"/>
    </source>
</evidence>
<dbReference type="OrthoDB" id="288590at2759"/>
<dbReference type="Proteomes" id="UP001153069">
    <property type="component" value="Unassembled WGS sequence"/>
</dbReference>
<evidence type="ECO:0000259" key="2">
    <source>
        <dbReference type="Pfam" id="PF14226"/>
    </source>
</evidence>
<dbReference type="Pfam" id="PF03171">
    <property type="entry name" value="2OG-FeII_Oxy"/>
    <property type="match status" value="1"/>
</dbReference>
<dbReference type="InterPro" id="IPR027443">
    <property type="entry name" value="IPNS-like_sf"/>
</dbReference>